<comment type="caution">
    <text evidence="2">The sequence shown here is derived from an EMBL/GenBank/DDBJ whole genome shotgun (WGS) entry which is preliminary data.</text>
</comment>
<proteinExistence type="predicted"/>
<keyword evidence="3" id="KW-1185">Reference proteome</keyword>
<evidence type="ECO:0000313" key="3">
    <source>
        <dbReference type="Proteomes" id="UP000252585"/>
    </source>
</evidence>
<dbReference type="EMBL" id="QPJJ01000003">
    <property type="protein sequence ID" value="RCW74987.1"/>
    <property type="molecule type" value="Genomic_DNA"/>
</dbReference>
<dbReference type="InterPro" id="IPR035901">
    <property type="entry name" value="GIY-YIG_endonuc_sf"/>
</dbReference>
<dbReference type="InterPro" id="IPR000305">
    <property type="entry name" value="GIY-YIG_endonuc"/>
</dbReference>
<dbReference type="SUPFAM" id="SSF82771">
    <property type="entry name" value="GIY-YIG endonuclease"/>
    <property type="match status" value="1"/>
</dbReference>
<feature type="domain" description="GIY-YIG" evidence="1">
    <location>
        <begin position="125"/>
        <end position="210"/>
    </location>
</feature>
<protein>
    <submittedName>
        <fullName evidence="2">GIY-YIG catalytic domain-containing protein</fullName>
    </submittedName>
</protein>
<gene>
    <name evidence="2" type="ORF">DFR57_103284</name>
</gene>
<dbReference type="OrthoDB" id="2058583at2"/>
<dbReference type="AlphaFoldDB" id="A0A368Y830"/>
<organism evidence="2 3">
    <name type="scientific">Saliterribacillus persicus</name>
    <dbReference type="NCBI Taxonomy" id="930114"/>
    <lineage>
        <taxon>Bacteria</taxon>
        <taxon>Bacillati</taxon>
        <taxon>Bacillota</taxon>
        <taxon>Bacilli</taxon>
        <taxon>Bacillales</taxon>
        <taxon>Bacillaceae</taxon>
        <taxon>Saliterribacillus</taxon>
    </lineage>
</organism>
<evidence type="ECO:0000259" key="1">
    <source>
        <dbReference type="PROSITE" id="PS50164"/>
    </source>
</evidence>
<name>A0A368Y830_9BACI</name>
<evidence type="ECO:0000313" key="2">
    <source>
        <dbReference type="EMBL" id="RCW74987.1"/>
    </source>
</evidence>
<reference evidence="2 3" key="1">
    <citation type="submission" date="2018-07" db="EMBL/GenBank/DDBJ databases">
        <title>Genomic Encyclopedia of Type Strains, Phase IV (KMG-IV): sequencing the most valuable type-strain genomes for metagenomic binning, comparative biology and taxonomic classification.</title>
        <authorList>
            <person name="Goeker M."/>
        </authorList>
    </citation>
    <scope>NUCLEOTIDE SEQUENCE [LARGE SCALE GENOMIC DNA]</scope>
    <source>
        <strain evidence="2 3">DSM 27696</strain>
    </source>
</reference>
<accession>A0A368Y830</accession>
<dbReference type="PROSITE" id="PS50164">
    <property type="entry name" value="GIY_YIG"/>
    <property type="match status" value="1"/>
</dbReference>
<dbReference type="RefSeq" id="WP_114352081.1">
    <property type="nucleotide sequence ID" value="NZ_QPJJ01000003.1"/>
</dbReference>
<dbReference type="Pfam" id="PF01541">
    <property type="entry name" value="GIY-YIG"/>
    <property type="match status" value="1"/>
</dbReference>
<sequence length="293" mass="34833">MDRDHIGYTQGEFAYIEYVNGERLRFKPTTTNATPRLEKAKNAYTLTEDELKWIRGILRDYNHSSEIEISPSYYYKKKTEYERNENREIVKTELDYLRDKLMKVTPKELLKLRSKTIREAQGIENFSGVYIIHNCVKDMYYVGQAKNIYLRANKHFLKNEGNSEVYKDYSCGDEFCISLIPLEKTSFSTLNDLEDNAIRAYESYPWGYNKMPGNILDRPIFKNEDYQKVAELILSKIEGTEWFLRISTSKERFRYTHSLLSEYQLPLDAHFITTFPKMIKECKYADKKRVHKK</sequence>
<dbReference type="Proteomes" id="UP000252585">
    <property type="component" value="Unassembled WGS sequence"/>
</dbReference>
<dbReference type="Gene3D" id="3.40.1440.10">
    <property type="entry name" value="GIY-YIG endonuclease"/>
    <property type="match status" value="1"/>
</dbReference>